<protein>
    <recommendedName>
        <fullName evidence="4">tRNA-binding domain-containing protein</fullName>
    </recommendedName>
</protein>
<reference evidence="5 6" key="1">
    <citation type="journal article" date="2016" name="Nat. Commun.">
        <title>Thousands of microbial genomes shed light on interconnected biogeochemical processes in an aquifer system.</title>
        <authorList>
            <person name="Anantharaman K."/>
            <person name="Brown C.T."/>
            <person name="Hug L.A."/>
            <person name="Sharon I."/>
            <person name="Castelle C.J."/>
            <person name="Probst A.J."/>
            <person name="Thomas B.C."/>
            <person name="Singh A."/>
            <person name="Wilkins M.J."/>
            <person name="Karaoz U."/>
            <person name="Brodie E.L."/>
            <person name="Williams K.H."/>
            <person name="Hubbard S.S."/>
            <person name="Banfield J.F."/>
        </authorList>
    </citation>
    <scope>NUCLEOTIDE SEQUENCE [LARGE SCALE GENOMIC DNA]</scope>
</reference>
<dbReference type="Proteomes" id="UP000177281">
    <property type="component" value="Unassembled WGS sequence"/>
</dbReference>
<dbReference type="PROSITE" id="PS50886">
    <property type="entry name" value="TRBD"/>
    <property type="match status" value="1"/>
</dbReference>
<dbReference type="AlphaFoldDB" id="A0A1F5PWT8"/>
<dbReference type="GO" id="GO:0000049">
    <property type="term" value="F:tRNA binding"/>
    <property type="evidence" value="ECO:0007669"/>
    <property type="project" value="UniProtKB-UniRule"/>
</dbReference>
<keyword evidence="1 3" id="KW-0820">tRNA-binding</keyword>
<evidence type="ECO:0000256" key="3">
    <source>
        <dbReference type="PROSITE-ProRule" id="PRU00209"/>
    </source>
</evidence>
<organism evidence="5 6">
    <name type="scientific">Candidatus Doudnabacteria bacterium RIFCSPLOWO2_01_FULL_44_21</name>
    <dbReference type="NCBI Taxonomy" id="1817841"/>
    <lineage>
        <taxon>Bacteria</taxon>
        <taxon>Candidatus Doudnaibacteriota</taxon>
    </lineage>
</organism>
<dbReference type="CDD" id="cd02796">
    <property type="entry name" value="tRNA_bind_bactPheRS"/>
    <property type="match status" value="1"/>
</dbReference>
<dbReference type="Gene3D" id="2.40.50.140">
    <property type="entry name" value="Nucleic acid-binding proteins"/>
    <property type="match status" value="1"/>
</dbReference>
<accession>A0A1F5PWT8</accession>
<evidence type="ECO:0000313" key="6">
    <source>
        <dbReference type="Proteomes" id="UP000177281"/>
    </source>
</evidence>
<dbReference type="SUPFAM" id="SSF50249">
    <property type="entry name" value="Nucleic acid-binding proteins"/>
    <property type="match status" value="1"/>
</dbReference>
<evidence type="ECO:0000313" key="5">
    <source>
        <dbReference type="EMBL" id="OGE94369.1"/>
    </source>
</evidence>
<dbReference type="Pfam" id="PF01588">
    <property type="entry name" value="tRNA_bind"/>
    <property type="match status" value="1"/>
</dbReference>
<dbReference type="InterPro" id="IPR012340">
    <property type="entry name" value="NA-bd_OB-fold"/>
</dbReference>
<gene>
    <name evidence="5" type="ORF">A3B10_01000</name>
</gene>
<feature type="domain" description="TRNA-binding" evidence="4">
    <location>
        <begin position="18"/>
        <end position="135"/>
    </location>
</feature>
<evidence type="ECO:0000256" key="2">
    <source>
        <dbReference type="ARBA" id="ARBA00022884"/>
    </source>
</evidence>
<dbReference type="STRING" id="1817841.A3B10_01000"/>
<dbReference type="InterPro" id="IPR033714">
    <property type="entry name" value="tRNA_bind_bactPheRS"/>
</dbReference>
<proteinExistence type="predicted"/>
<evidence type="ECO:0000259" key="4">
    <source>
        <dbReference type="PROSITE" id="PS50886"/>
    </source>
</evidence>
<dbReference type="EMBL" id="MFFB01000018">
    <property type="protein sequence ID" value="OGE94369.1"/>
    <property type="molecule type" value="Genomic_DNA"/>
</dbReference>
<keyword evidence="2 3" id="KW-0694">RNA-binding</keyword>
<evidence type="ECO:0000256" key="1">
    <source>
        <dbReference type="ARBA" id="ARBA00022555"/>
    </source>
</evidence>
<name>A0A1F5PWT8_9BACT</name>
<sequence>MRFLLGWLKKLTGNKNSAQKFPGIVTAKVMKVEKHPNADRLRVVELTDGQGTISPVVCGAWNFEAGAIVALARPGAVILHNQHDPAGKSFVVGKAKIRGIESQGMICSAKELGIGDDGSGIMILKPDTKLGQEFSRAML</sequence>
<comment type="caution">
    <text evidence="5">The sequence shown here is derived from an EMBL/GenBank/DDBJ whole genome shotgun (WGS) entry which is preliminary data.</text>
</comment>
<dbReference type="InterPro" id="IPR002547">
    <property type="entry name" value="tRNA-bd_dom"/>
</dbReference>